<keyword evidence="1" id="KW-0812">Transmembrane</keyword>
<evidence type="ECO:0000256" key="1">
    <source>
        <dbReference type="SAM" id="Phobius"/>
    </source>
</evidence>
<feature type="transmembrane region" description="Helical" evidence="1">
    <location>
        <begin position="6"/>
        <end position="22"/>
    </location>
</feature>
<feature type="transmembrane region" description="Helical" evidence="1">
    <location>
        <begin position="160"/>
        <end position="178"/>
    </location>
</feature>
<feature type="transmembrane region" description="Helical" evidence="1">
    <location>
        <begin position="34"/>
        <end position="53"/>
    </location>
</feature>
<evidence type="ECO:0000313" key="2">
    <source>
        <dbReference type="EMBL" id="MBE8724774.1"/>
    </source>
</evidence>
<protein>
    <submittedName>
        <fullName evidence="2">Uncharacterized protein</fullName>
    </submittedName>
</protein>
<keyword evidence="1" id="KW-1133">Transmembrane helix</keyword>
<keyword evidence="3" id="KW-1185">Reference proteome</keyword>
<gene>
    <name evidence="2" type="ORF">C4F50_07395</name>
</gene>
<sequence>MIDTITHYGAIVVVIVCWIFAIGSPLKDTTNSPVWNLIIANVSFWFYLSTIYSAHEDRISQIITGATAFLLIWFAWIRFEEKEENGDREFIQQGKNSINSGVNHLKDGIRNKVNEKSGDGIFGAFLNGMMDVASDNIDTKVSGFLGRFNSSYYFHPKRGTIGFLRSTIIIGILVSMYFL</sequence>
<organism evidence="2 3">
    <name type="scientific">Flavobacterium hungaricum</name>
    <dbReference type="NCBI Taxonomy" id="2082725"/>
    <lineage>
        <taxon>Bacteria</taxon>
        <taxon>Pseudomonadati</taxon>
        <taxon>Bacteroidota</taxon>
        <taxon>Flavobacteriia</taxon>
        <taxon>Flavobacteriales</taxon>
        <taxon>Flavobacteriaceae</taxon>
        <taxon>Flavobacterium</taxon>
    </lineage>
</organism>
<dbReference type="RefSeq" id="WP_193845745.1">
    <property type="nucleotide sequence ID" value="NZ_PRDM01000001.1"/>
</dbReference>
<proteinExistence type="predicted"/>
<evidence type="ECO:0000313" key="3">
    <source>
        <dbReference type="Proteomes" id="UP000640614"/>
    </source>
</evidence>
<accession>A0ABR9TIB3</accession>
<keyword evidence="1" id="KW-0472">Membrane</keyword>
<comment type="caution">
    <text evidence="2">The sequence shown here is derived from an EMBL/GenBank/DDBJ whole genome shotgun (WGS) entry which is preliminary data.</text>
</comment>
<feature type="transmembrane region" description="Helical" evidence="1">
    <location>
        <begin position="59"/>
        <end position="79"/>
    </location>
</feature>
<dbReference type="Proteomes" id="UP000640614">
    <property type="component" value="Unassembled WGS sequence"/>
</dbReference>
<dbReference type="EMBL" id="PRDM01000001">
    <property type="protein sequence ID" value="MBE8724774.1"/>
    <property type="molecule type" value="Genomic_DNA"/>
</dbReference>
<name>A0ABR9TIB3_9FLAO</name>
<reference evidence="2 3" key="1">
    <citation type="submission" date="2018-07" db="EMBL/GenBank/DDBJ databases">
        <title>Genome assembly of strain KB82.</title>
        <authorList>
            <person name="Kukolya J."/>
            <person name="Horvath B."/>
            <person name="Nagy I."/>
            <person name="Toth A."/>
        </authorList>
    </citation>
    <scope>NUCLEOTIDE SEQUENCE [LARGE SCALE GENOMIC DNA]</scope>
    <source>
        <strain evidence="2 3">Kb82</strain>
    </source>
</reference>